<reference evidence="1 2" key="1">
    <citation type="submission" date="2024-04" db="EMBL/GenBank/DDBJ databases">
        <title>genome sequences of Mucor flavus KT1a and Helicostylum pulchrum KT1b strains isolation_sourced from the surface of a dry-aged beef.</title>
        <authorList>
            <person name="Toyotome T."/>
            <person name="Hosono M."/>
            <person name="Torimaru M."/>
            <person name="Fukuda K."/>
            <person name="Mikami N."/>
        </authorList>
    </citation>
    <scope>NUCLEOTIDE SEQUENCE [LARGE SCALE GENOMIC DNA]</scope>
    <source>
        <strain evidence="1 2">KT1b</strain>
    </source>
</reference>
<protein>
    <submittedName>
        <fullName evidence="1">Uncharacterized protein</fullName>
    </submittedName>
</protein>
<dbReference type="Proteomes" id="UP001476247">
    <property type="component" value="Unassembled WGS sequence"/>
</dbReference>
<accession>A0ABP9YE67</accession>
<keyword evidence="2" id="KW-1185">Reference proteome</keyword>
<gene>
    <name evidence="1" type="ORF">HPULCUR_010770</name>
</gene>
<proteinExistence type="predicted"/>
<sequence length="114" mass="12848">MSGTGSTLDDFNDTRFMPVTVFTLCDTPDHDGHGSNHNSAPKIGSLLLQTIAINLNLKRDLTKENVSLFITAYDSSQRNEDTELWKSIDQAVNQIDTMIEQKIDQHLPLRFLEV</sequence>
<dbReference type="EMBL" id="BAABUJ010000043">
    <property type="protein sequence ID" value="GAA5805256.1"/>
    <property type="molecule type" value="Genomic_DNA"/>
</dbReference>
<organism evidence="1 2">
    <name type="scientific">Helicostylum pulchrum</name>
    <dbReference type="NCBI Taxonomy" id="562976"/>
    <lineage>
        <taxon>Eukaryota</taxon>
        <taxon>Fungi</taxon>
        <taxon>Fungi incertae sedis</taxon>
        <taxon>Mucoromycota</taxon>
        <taxon>Mucoromycotina</taxon>
        <taxon>Mucoromycetes</taxon>
        <taxon>Mucorales</taxon>
        <taxon>Mucorineae</taxon>
        <taxon>Mucoraceae</taxon>
        <taxon>Helicostylum</taxon>
    </lineage>
</organism>
<evidence type="ECO:0000313" key="1">
    <source>
        <dbReference type="EMBL" id="GAA5805256.1"/>
    </source>
</evidence>
<name>A0ABP9YE67_9FUNG</name>
<comment type="caution">
    <text evidence="1">The sequence shown here is derived from an EMBL/GenBank/DDBJ whole genome shotgun (WGS) entry which is preliminary data.</text>
</comment>
<evidence type="ECO:0000313" key="2">
    <source>
        <dbReference type="Proteomes" id="UP001476247"/>
    </source>
</evidence>